<dbReference type="SUPFAM" id="SSF81383">
    <property type="entry name" value="F-box domain"/>
    <property type="match status" value="1"/>
</dbReference>
<dbReference type="EMBL" id="CP133619">
    <property type="protein sequence ID" value="WMV43014.1"/>
    <property type="molecule type" value="Genomic_DNA"/>
</dbReference>
<keyword evidence="3" id="KW-1185">Reference proteome</keyword>
<reference evidence="2" key="1">
    <citation type="submission" date="2023-08" db="EMBL/GenBank/DDBJ databases">
        <title>A de novo genome assembly of Solanum verrucosum Schlechtendal, a Mexican diploid species geographically isolated from the other diploid A-genome species in potato relatives.</title>
        <authorList>
            <person name="Hosaka K."/>
        </authorList>
    </citation>
    <scope>NUCLEOTIDE SEQUENCE</scope>
    <source>
        <tissue evidence="2">Young leaves</tissue>
    </source>
</reference>
<protein>
    <recommendedName>
        <fullName evidence="1">F-box/LRR-repeat protein 15/At3g58940/PEG3-like LRR domain-containing protein</fullName>
    </recommendedName>
</protein>
<dbReference type="PANTHER" id="PTHR31639:SF199">
    <property type="entry name" value="FBD DOMAIN-CONTAINING PROTEIN"/>
    <property type="match status" value="1"/>
</dbReference>
<organism evidence="2 3">
    <name type="scientific">Solanum verrucosum</name>
    <dbReference type="NCBI Taxonomy" id="315347"/>
    <lineage>
        <taxon>Eukaryota</taxon>
        <taxon>Viridiplantae</taxon>
        <taxon>Streptophyta</taxon>
        <taxon>Embryophyta</taxon>
        <taxon>Tracheophyta</taxon>
        <taxon>Spermatophyta</taxon>
        <taxon>Magnoliopsida</taxon>
        <taxon>eudicotyledons</taxon>
        <taxon>Gunneridae</taxon>
        <taxon>Pentapetalae</taxon>
        <taxon>asterids</taxon>
        <taxon>lamiids</taxon>
        <taxon>Solanales</taxon>
        <taxon>Solanaceae</taxon>
        <taxon>Solanoideae</taxon>
        <taxon>Solaneae</taxon>
        <taxon>Solanum</taxon>
    </lineage>
</organism>
<evidence type="ECO:0000313" key="2">
    <source>
        <dbReference type="EMBL" id="WMV43014.1"/>
    </source>
</evidence>
<proteinExistence type="predicted"/>
<sequence length="471" mass="54085">VLNVFRALREELNTKRETSPTSIKTGSFDLSPVDSSSKEVYVTCKYSIMRSATRSGVDTISDLPCNVLDGILGCLPLKDAVKTSILSRDWRYKWVTRQELEFDYQFFVTYACNQAKAIIYQVLLRHKGPILKFSLGSSNMTIYPDIDHWIRFLSKKNVQEFTLCGNGLHNRYHLPSHFFTFHHLRHLKVDRCSFHPPPDFKGFEKLINLDLHFVTFDPAILRNLIFRCPLLERLTLRWCTNFDTLEIDAPNLKCFDFRGNSKSICFKNAPMLEKLIVHLNSRVSMVASPVCSNITKFFCHMPCLMQLDISGHLLEYLTMGGLPENHLTALNNVKSFSVRAMFFRSIKHVSGVIYLIKSFPKLQKLTIECGMKSEAVEPVVQYLQEQSSLCGAVKLLQKVHMSMFSGLEVEMEFLRLILASAPVLEEISAWNYEHLLCLSGREIKDEMKQYQRASPSVKFIVDEIVVEDALL</sequence>
<dbReference type="InterPro" id="IPR036047">
    <property type="entry name" value="F-box-like_dom_sf"/>
</dbReference>
<evidence type="ECO:0000259" key="1">
    <source>
        <dbReference type="Pfam" id="PF24758"/>
    </source>
</evidence>
<dbReference type="Proteomes" id="UP001234989">
    <property type="component" value="Chromosome 8"/>
</dbReference>
<name>A0AAF0UBZ8_SOLVR</name>
<gene>
    <name evidence="2" type="ORF">MTR67_036399</name>
</gene>
<accession>A0AAF0UBZ8</accession>
<dbReference type="AlphaFoldDB" id="A0AAF0UBZ8"/>
<feature type="domain" description="F-box/LRR-repeat protein 15/At3g58940/PEG3-like LRR" evidence="1">
    <location>
        <begin position="146"/>
        <end position="367"/>
    </location>
</feature>
<dbReference type="Gene3D" id="3.80.10.10">
    <property type="entry name" value="Ribonuclease Inhibitor"/>
    <property type="match status" value="1"/>
</dbReference>
<dbReference type="SUPFAM" id="SSF52047">
    <property type="entry name" value="RNI-like"/>
    <property type="match status" value="1"/>
</dbReference>
<dbReference type="Pfam" id="PF24758">
    <property type="entry name" value="LRR_At5g56370"/>
    <property type="match status" value="1"/>
</dbReference>
<dbReference type="PANTHER" id="PTHR31639">
    <property type="entry name" value="F-BOX PROTEIN-LIKE"/>
    <property type="match status" value="1"/>
</dbReference>
<feature type="non-terminal residue" evidence="2">
    <location>
        <position position="1"/>
    </location>
</feature>
<dbReference type="InterPro" id="IPR032675">
    <property type="entry name" value="LRR_dom_sf"/>
</dbReference>
<evidence type="ECO:0000313" key="3">
    <source>
        <dbReference type="Proteomes" id="UP001234989"/>
    </source>
</evidence>
<dbReference type="InterPro" id="IPR055411">
    <property type="entry name" value="LRR_FXL15/At3g58940/PEG3-like"/>
</dbReference>